<dbReference type="Pfam" id="PF07596">
    <property type="entry name" value="SBP_bac_10"/>
    <property type="match status" value="1"/>
</dbReference>
<reference evidence="3 4" key="1">
    <citation type="submission" date="2019-02" db="EMBL/GenBank/DDBJ databases">
        <title>Deep-cultivation of Planctomycetes and their phenomic and genomic characterization uncovers novel biology.</title>
        <authorList>
            <person name="Wiegand S."/>
            <person name="Jogler M."/>
            <person name="Boedeker C."/>
            <person name="Pinto D."/>
            <person name="Vollmers J."/>
            <person name="Rivas-Marin E."/>
            <person name="Kohn T."/>
            <person name="Peeters S.H."/>
            <person name="Heuer A."/>
            <person name="Rast P."/>
            <person name="Oberbeckmann S."/>
            <person name="Bunk B."/>
            <person name="Jeske O."/>
            <person name="Meyerdierks A."/>
            <person name="Storesund J.E."/>
            <person name="Kallscheuer N."/>
            <person name="Luecker S."/>
            <person name="Lage O.M."/>
            <person name="Pohl T."/>
            <person name="Merkel B.J."/>
            <person name="Hornburger P."/>
            <person name="Mueller R.-W."/>
            <person name="Bruemmer F."/>
            <person name="Labrenz M."/>
            <person name="Spormann A.M."/>
            <person name="Op den Camp H."/>
            <person name="Overmann J."/>
            <person name="Amann R."/>
            <person name="Jetten M.S.M."/>
            <person name="Mascher T."/>
            <person name="Medema M.H."/>
            <person name="Devos D.P."/>
            <person name="Kaster A.-K."/>
            <person name="Ovreas L."/>
            <person name="Rohde M."/>
            <person name="Galperin M.Y."/>
            <person name="Jogler C."/>
        </authorList>
    </citation>
    <scope>NUCLEOTIDE SEQUENCE [LARGE SCALE GENOMIC DNA]</scope>
    <source>
        <strain evidence="3 4">Pan181</strain>
    </source>
</reference>
<gene>
    <name evidence="3" type="ORF">Pan181_45470</name>
</gene>
<dbReference type="PROSITE" id="PS00409">
    <property type="entry name" value="PROKAR_NTER_METHYL"/>
    <property type="match status" value="1"/>
</dbReference>
<evidence type="ECO:0000313" key="3">
    <source>
        <dbReference type="EMBL" id="QDU58314.1"/>
    </source>
</evidence>
<organism evidence="3 4">
    <name type="scientific">Aeoliella mucimassa</name>
    <dbReference type="NCBI Taxonomy" id="2527972"/>
    <lineage>
        <taxon>Bacteria</taxon>
        <taxon>Pseudomonadati</taxon>
        <taxon>Planctomycetota</taxon>
        <taxon>Planctomycetia</taxon>
        <taxon>Pirellulales</taxon>
        <taxon>Lacipirellulaceae</taxon>
        <taxon>Aeoliella</taxon>
    </lineage>
</organism>
<accession>A0A518AUA4</accession>
<dbReference type="NCBIfam" id="TIGR02532">
    <property type="entry name" value="IV_pilin_GFxxxE"/>
    <property type="match status" value="1"/>
</dbReference>
<dbReference type="InterPro" id="IPR011453">
    <property type="entry name" value="DUF1559"/>
</dbReference>
<dbReference type="InterPro" id="IPR045584">
    <property type="entry name" value="Pilin-like"/>
</dbReference>
<dbReference type="InterPro" id="IPR027558">
    <property type="entry name" value="Pre_pil_HX9DG_C"/>
</dbReference>
<dbReference type="PANTHER" id="PTHR30093:SF2">
    <property type="entry name" value="TYPE II SECRETION SYSTEM PROTEIN H"/>
    <property type="match status" value="1"/>
</dbReference>
<evidence type="ECO:0000256" key="1">
    <source>
        <dbReference type="SAM" id="MobiDB-lite"/>
    </source>
</evidence>
<protein>
    <recommendedName>
        <fullName evidence="2">DUF1559 domain-containing protein</fullName>
    </recommendedName>
</protein>
<evidence type="ECO:0000313" key="4">
    <source>
        <dbReference type="Proteomes" id="UP000315750"/>
    </source>
</evidence>
<evidence type="ECO:0000259" key="2">
    <source>
        <dbReference type="Pfam" id="PF07596"/>
    </source>
</evidence>
<dbReference type="SUPFAM" id="SSF54523">
    <property type="entry name" value="Pili subunits"/>
    <property type="match status" value="1"/>
</dbReference>
<feature type="region of interest" description="Disordered" evidence="1">
    <location>
        <begin position="340"/>
        <end position="361"/>
    </location>
</feature>
<dbReference type="KEGG" id="amuc:Pan181_45470"/>
<name>A0A518AUA4_9BACT</name>
<proteinExistence type="predicted"/>
<dbReference type="EMBL" id="CP036278">
    <property type="protein sequence ID" value="QDU58314.1"/>
    <property type="molecule type" value="Genomic_DNA"/>
</dbReference>
<dbReference type="NCBIfam" id="TIGR04294">
    <property type="entry name" value="pre_pil_HX9DG"/>
    <property type="match status" value="1"/>
</dbReference>
<dbReference type="PANTHER" id="PTHR30093">
    <property type="entry name" value="GENERAL SECRETION PATHWAY PROTEIN G"/>
    <property type="match status" value="1"/>
</dbReference>
<dbReference type="Gene3D" id="3.30.700.10">
    <property type="entry name" value="Glycoprotein, Type 4 Pilin"/>
    <property type="match status" value="1"/>
</dbReference>
<dbReference type="RefSeq" id="WP_197529309.1">
    <property type="nucleotide sequence ID" value="NZ_CP036278.1"/>
</dbReference>
<keyword evidence="4" id="KW-1185">Reference proteome</keyword>
<feature type="domain" description="DUF1559" evidence="2">
    <location>
        <begin position="39"/>
        <end position="327"/>
    </location>
</feature>
<dbReference type="InterPro" id="IPR012902">
    <property type="entry name" value="N_methyl_site"/>
</dbReference>
<dbReference type="Pfam" id="PF07963">
    <property type="entry name" value="N_methyl"/>
    <property type="match status" value="1"/>
</dbReference>
<dbReference type="AlphaFoldDB" id="A0A518AUA4"/>
<sequence length="361" mass="39285">MRQTNSSRHAAMRGFTLVELLVVIAIIGTLVALLLPAVQSARESGRRATCTNNIRQLALAMQNYDSSAGHLPGYVNDIENTRSAKDNNFQYTEARQATWVVMLFPYLEQQALWDNWSDATQSLSDSANTPELPMLECTSNARDIPGSPWLSYVANSGQLMTDPTRNGVGESAANGVFVDRSVNLNALPSTGAADGRESAKPPQVSIGSILDGTSNTVMFSENLYTFYWTYVDGNNNPVANSQNKDDIFKDNPHWFGFGWTNSTASGNDGQCDTNWLKINGVSKDAAPIIYMNKLDDCYSYPSSNHPGGVNMAFCDARVEFVTDGIDLTVYGQLLTSNARRSSYAPGGTPDRNLPPVSGDAF</sequence>
<dbReference type="Proteomes" id="UP000315750">
    <property type="component" value="Chromosome"/>
</dbReference>